<reference evidence="3 4" key="1">
    <citation type="submission" date="2018-02" db="EMBL/GenBank/DDBJ databases">
        <title>Genomic Encyclopedia of Archaeal and Bacterial Type Strains, Phase II (KMG-II): from individual species to whole genera.</title>
        <authorList>
            <person name="Goeker M."/>
        </authorList>
    </citation>
    <scope>NUCLEOTIDE SEQUENCE [LARGE SCALE GENOMIC DNA]</scope>
    <source>
        <strain evidence="3 4">DSM 29526</strain>
    </source>
</reference>
<gene>
    <name evidence="3" type="ORF">CLV84_2677</name>
</gene>
<evidence type="ECO:0000313" key="4">
    <source>
        <dbReference type="Proteomes" id="UP000237662"/>
    </source>
</evidence>
<feature type="region of interest" description="Disordered" evidence="1">
    <location>
        <begin position="288"/>
        <end position="318"/>
    </location>
</feature>
<protein>
    <submittedName>
        <fullName evidence="3">Uncharacterized protein</fullName>
    </submittedName>
</protein>
<dbReference type="EMBL" id="PTJC01000006">
    <property type="protein sequence ID" value="PPK85770.1"/>
    <property type="molecule type" value="Genomic_DNA"/>
</dbReference>
<evidence type="ECO:0000256" key="1">
    <source>
        <dbReference type="SAM" id="MobiDB-lite"/>
    </source>
</evidence>
<organism evidence="3 4">
    <name type="scientific">Neolewinella xylanilytica</name>
    <dbReference type="NCBI Taxonomy" id="1514080"/>
    <lineage>
        <taxon>Bacteria</taxon>
        <taxon>Pseudomonadati</taxon>
        <taxon>Bacteroidota</taxon>
        <taxon>Saprospiria</taxon>
        <taxon>Saprospirales</taxon>
        <taxon>Lewinellaceae</taxon>
        <taxon>Neolewinella</taxon>
    </lineage>
</organism>
<keyword evidence="2" id="KW-0732">Signal</keyword>
<feature type="signal peptide" evidence="2">
    <location>
        <begin position="1"/>
        <end position="22"/>
    </location>
</feature>
<name>A0A2S6I3N3_9BACT</name>
<evidence type="ECO:0000313" key="3">
    <source>
        <dbReference type="EMBL" id="PPK85770.1"/>
    </source>
</evidence>
<keyword evidence="4" id="KW-1185">Reference proteome</keyword>
<feature type="chain" id="PRO_5015472673" evidence="2">
    <location>
        <begin position="23"/>
        <end position="318"/>
    </location>
</feature>
<dbReference type="AlphaFoldDB" id="A0A2S6I3N3"/>
<comment type="caution">
    <text evidence="3">The sequence shown here is derived from an EMBL/GenBank/DDBJ whole genome shotgun (WGS) entry which is preliminary data.</text>
</comment>
<accession>A0A2S6I3N3</accession>
<proteinExistence type="predicted"/>
<feature type="compositionally biased region" description="Basic and acidic residues" evidence="1">
    <location>
        <begin position="288"/>
        <end position="305"/>
    </location>
</feature>
<evidence type="ECO:0000256" key="2">
    <source>
        <dbReference type="SAM" id="SignalP"/>
    </source>
</evidence>
<sequence>MDMLKPFFFALLTAWLAPAVSAQSLTESDRAAMVEGESRMADLLQVVYADSSQQARFQATRDLIKELVQTLDRPHSFTYSFAALPGLSIQYAPDSTFRVFTWELNIDRDQYRHFGAIQRRADTLALTPLVDRGDSWLENPENAVVGADNWLGYAVYDVVPGGTYEGKPYYFVLGYDSYGAFRRRKILDVVRFDADGAPRFGLPVFTTYTDSGLLLADRARIILEYAAEATVALREDSELGGILYENLIMMPGSNGEGPVQVPDGSYHLLEMDDRGQWLEKEQVFTHKYEEAPREVPKPSEGRDIFGRGNKGDGGSGGR</sequence>
<dbReference type="Proteomes" id="UP000237662">
    <property type="component" value="Unassembled WGS sequence"/>
</dbReference>